<dbReference type="STRING" id="112234.SAMN05421768_11226"/>
<dbReference type="AlphaFoldDB" id="A0A1N7KGY5"/>
<name>A0A1N7KGY5_9FLAO</name>
<gene>
    <name evidence="1" type="ORF">SAMN05421768_11226</name>
</gene>
<protein>
    <submittedName>
        <fullName evidence="1">Uncharacterized protein</fullName>
    </submittedName>
</protein>
<proteinExistence type="predicted"/>
<dbReference type="EMBL" id="FTNZ01000012">
    <property type="protein sequence ID" value="SIS60803.1"/>
    <property type="molecule type" value="Genomic_DNA"/>
</dbReference>
<sequence>MLFYYGMADKNKRYEAIVKLKSGPAVPYNSLNRGLFIFEKFVKAQYKDEWIFWTVRRKTTKEIIGTFKNNTTFQIKAVRVYLQKQENKGKTGLFVRFPFSRHTAIVNRNLFFSHKVILECTEEYITIIENIFDKAIEQGKKELESYFIDKGHKVAPEEIQLTEIRIEKILITRTNEDGTSPTVNFP</sequence>
<reference evidence="1 2" key="1">
    <citation type="submission" date="2017-01" db="EMBL/GenBank/DDBJ databases">
        <authorList>
            <person name="Mah S.A."/>
            <person name="Swanson W.J."/>
            <person name="Moy G.W."/>
            <person name="Vacquier V.D."/>
        </authorList>
    </citation>
    <scope>NUCLEOTIDE SEQUENCE [LARGE SCALE GENOMIC DNA]</scope>
    <source>
        <strain evidence="1 2">DSM 16927</strain>
    </source>
</reference>
<dbReference type="Proteomes" id="UP000186106">
    <property type="component" value="Unassembled WGS sequence"/>
</dbReference>
<organism evidence="1 2">
    <name type="scientific">Chryseobacterium joostei</name>
    <dbReference type="NCBI Taxonomy" id="112234"/>
    <lineage>
        <taxon>Bacteria</taxon>
        <taxon>Pseudomonadati</taxon>
        <taxon>Bacteroidota</taxon>
        <taxon>Flavobacteriia</taxon>
        <taxon>Flavobacteriales</taxon>
        <taxon>Weeksellaceae</taxon>
        <taxon>Chryseobacterium group</taxon>
        <taxon>Chryseobacterium</taxon>
    </lineage>
</organism>
<evidence type="ECO:0000313" key="2">
    <source>
        <dbReference type="Proteomes" id="UP000186106"/>
    </source>
</evidence>
<evidence type="ECO:0000313" key="1">
    <source>
        <dbReference type="EMBL" id="SIS60803.1"/>
    </source>
</evidence>
<accession>A0A1N7KGY5</accession>